<accession>A0A5R8KGW4</accession>
<dbReference type="SUPFAM" id="SSF51735">
    <property type="entry name" value="NAD(P)-binding Rossmann-fold domains"/>
    <property type="match status" value="1"/>
</dbReference>
<dbReference type="RefSeq" id="WP_138085150.1">
    <property type="nucleotide sequence ID" value="NZ_VAUV01000004.1"/>
</dbReference>
<gene>
    <name evidence="2" type="ORF">FEM03_05265</name>
</gene>
<organism evidence="2 3">
    <name type="scientific">Phragmitibacter flavus</name>
    <dbReference type="NCBI Taxonomy" id="2576071"/>
    <lineage>
        <taxon>Bacteria</taxon>
        <taxon>Pseudomonadati</taxon>
        <taxon>Verrucomicrobiota</taxon>
        <taxon>Verrucomicrobiia</taxon>
        <taxon>Verrucomicrobiales</taxon>
        <taxon>Verrucomicrobiaceae</taxon>
        <taxon>Phragmitibacter</taxon>
    </lineage>
</organism>
<dbReference type="Gene3D" id="3.90.25.10">
    <property type="entry name" value="UDP-galactose 4-epimerase, domain 1"/>
    <property type="match status" value="1"/>
</dbReference>
<dbReference type="PANTHER" id="PTHR43245:SF13">
    <property type="entry name" value="UDP-D-APIOSE_UDP-D-XYLOSE SYNTHASE 2"/>
    <property type="match status" value="1"/>
</dbReference>
<evidence type="ECO:0000313" key="3">
    <source>
        <dbReference type="Proteomes" id="UP000306196"/>
    </source>
</evidence>
<dbReference type="OrthoDB" id="9811743at2"/>
<proteinExistence type="predicted"/>
<protein>
    <submittedName>
        <fullName evidence="2">NAD-dependent epimerase/dehydratase family protein</fullName>
    </submittedName>
</protein>
<dbReference type="Gene3D" id="3.40.50.720">
    <property type="entry name" value="NAD(P)-binding Rossmann-like Domain"/>
    <property type="match status" value="1"/>
</dbReference>
<comment type="caution">
    <text evidence="2">The sequence shown here is derived from an EMBL/GenBank/DDBJ whole genome shotgun (WGS) entry which is preliminary data.</text>
</comment>
<dbReference type="EMBL" id="VAUV01000004">
    <property type="protein sequence ID" value="TLD71554.1"/>
    <property type="molecule type" value="Genomic_DNA"/>
</dbReference>
<sequence>MTPYQIQQQVLVSRPQQWLVTGGAGFIGSHVVEKLLDVGQRVRVFDDFSTGKEANLKSDAELVSGDIRDRQQVASAMAGVERVIHLAAMGSVPLSLDKPALCHDINATGTLNVFLAAKEAGVVQVSYASSSAVYGDDSLDFKKEESIGRCLSPYAASKRMNEIDAQVLSNCYGMKVVGLRFFNVFGPRQDPNGAYAAVIPQWVDAMKAGREVFINGDGGNTRDFCFVRDVAQALLLAALIDDERAFGSVFNVGLGNATSLIELFAVLKSLVEEQTGKVVKEVIHRDFRAGDIRHSCADVARARDVLGFTPEHALREGLQETVASF</sequence>
<keyword evidence="3" id="KW-1185">Reference proteome</keyword>
<dbReference type="PANTHER" id="PTHR43245">
    <property type="entry name" value="BIFUNCTIONAL POLYMYXIN RESISTANCE PROTEIN ARNA"/>
    <property type="match status" value="1"/>
</dbReference>
<dbReference type="PRINTS" id="PR01713">
    <property type="entry name" value="NUCEPIMERASE"/>
</dbReference>
<dbReference type="AlphaFoldDB" id="A0A5R8KGW4"/>
<evidence type="ECO:0000259" key="1">
    <source>
        <dbReference type="Pfam" id="PF01370"/>
    </source>
</evidence>
<reference evidence="2 3" key="1">
    <citation type="submission" date="2019-05" db="EMBL/GenBank/DDBJ databases">
        <title>Verrucobacter flavum gen. nov., sp. nov. a new member of the family Verrucomicrobiaceae.</title>
        <authorList>
            <person name="Szuroczki S."/>
            <person name="Abbaszade G."/>
            <person name="Szabo A."/>
            <person name="Felfoldi T."/>
            <person name="Schumann P."/>
            <person name="Boka K."/>
            <person name="Keki Z."/>
            <person name="Toumi M."/>
            <person name="Toth E."/>
        </authorList>
    </citation>
    <scope>NUCLEOTIDE SEQUENCE [LARGE SCALE GENOMIC DNA]</scope>
    <source>
        <strain evidence="2 3">MG-N-17</strain>
    </source>
</reference>
<feature type="domain" description="NAD-dependent epimerase/dehydratase" evidence="1">
    <location>
        <begin position="18"/>
        <end position="253"/>
    </location>
</feature>
<dbReference type="InterPro" id="IPR050177">
    <property type="entry name" value="Lipid_A_modif_metabolic_enz"/>
</dbReference>
<dbReference type="Proteomes" id="UP000306196">
    <property type="component" value="Unassembled WGS sequence"/>
</dbReference>
<dbReference type="InterPro" id="IPR001509">
    <property type="entry name" value="Epimerase_deHydtase"/>
</dbReference>
<name>A0A5R8KGW4_9BACT</name>
<dbReference type="InterPro" id="IPR036291">
    <property type="entry name" value="NAD(P)-bd_dom_sf"/>
</dbReference>
<evidence type="ECO:0000313" key="2">
    <source>
        <dbReference type="EMBL" id="TLD71554.1"/>
    </source>
</evidence>
<dbReference type="Pfam" id="PF01370">
    <property type="entry name" value="Epimerase"/>
    <property type="match status" value="1"/>
</dbReference>